<keyword evidence="5" id="KW-0479">Metal-binding</keyword>
<evidence type="ECO:0000313" key="7">
    <source>
        <dbReference type="Proteomes" id="UP000253769"/>
    </source>
</evidence>
<dbReference type="InterPro" id="IPR002698">
    <property type="entry name" value="FTHF_cligase"/>
</dbReference>
<dbReference type="InterPro" id="IPR024185">
    <property type="entry name" value="FTHF_cligase-like_sf"/>
</dbReference>
<dbReference type="OrthoDB" id="9801938at2"/>
<evidence type="ECO:0000313" key="6">
    <source>
        <dbReference type="EMBL" id="RDE18185.1"/>
    </source>
</evidence>
<dbReference type="PANTHER" id="PTHR23407">
    <property type="entry name" value="ATPASE INHIBITOR/5-FORMYLTETRAHYDROFOLATE CYCLO-LIGASE"/>
    <property type="match status" value="1"/>
</dbReference>
<dbReference type="SUPFAM" id="SSF100950">
    <property type="entry name" value="NagB/RpiA/CoA transferase-like"/>
    <property type="match status" value="1"/>
</dbReference>
<evidence type="ECO:0000256" key="3">
    <source>
        <dbReference type="ARBA" id="ARBA00022840"/>
    </source>
</evidence>
<organism evidence="6 7">
    <name type="scientific">Motiliproteus coralliicola</name>
    <dbReference type="NCBI Taxonomy" id="2283196"/>
    <lineage>
        <taxon>Bacteria</taxon>
        <taxon>Pseudomonadati</taxon>
        <taxon>Pseudomonadota</taxon>
        <taxon>Gammaproteobacteria</taxon>
        <taxon>Oceanospirillales</taxon>
        <taxon>Oceanospirillaceae</taxon>
        <taxon>Motiliproteus</taxon>
    </lineage>
</organism>
<feature type="binding site" evidence="4">
    <location>
        <begin position="134"/>
        <end position="142"/>
    </location>
    <ligand>
        <name>ATP</name>
        <dbReference type="ChEBI" id="CHEBI:30616"/>
    </ligand>
</feature>
<dbReference type="Pfam" id="PF01812">
    <property type="entry name" value="5-FTHF_cyc-lig"/>
    <property type="match status" value="1"/>
</dbReference>
<dbReference type="EC" id="6.3.3.2" evidence="5"/>
<sequence length="205" mass="23514">MNRAQLRKHLRQQRRALSPAQQRRAAADLARCLKTNPQFVRARRIGFYLPSDGEISPLPLIEMALKMGKRCFLPVLHPVYHNRLWFARYRPNASLRKNIYGISEPDIRLEPRVQPWALDLVLLPLVGFDPHGGRLGMGGGYYDRSFAFTRRPRADQRPARQSPKLIGLAHELQKQPKLEMADWDIPLAAVATERRVYWSGNSTAG</sequence>
<dbReference type="GO" id="GO:0030272">
    <property type="term" value="F:5-formyltetrahydrofolate cyclo-ligase activity"/>
    <property type="evidence" value="ECO:0007669"/>
    <property type="project" value="UniProtKB-EC"/>
</dbReference>
<proteinExistence type="inferred from homology"/>
<dbReference type="Gene3D" id="3.40.50.10420">
    <property type="entry name" value="NagB/RpiA/CoA transferase-like"/>
    <property type="match status" value="1"/>
</dbReference>
<accession>A0A369WFD5</accession>
<comment type="cofactor">
    <cofactor evidence="5">
        <name>Mg(2+)</name>
        <dbReference type="ChEBI" id="CHEBI:18420"/>
    </cofactor>
</comment>
<name>A0A369WFD5_9GAMM</name>
<keyword evidence="2 4" id="KW-0547">Nucleotide-binding</keyword>
<feature type="binding site" evidence="4">
    <location>
        <position position="49"/>
    </location>
    <ligand>
        <name>substrate</name>
    </ligand>
</feature>
<keyword evidence="6" id="KW-0436">Ligase</keyword>
<dbReference type="AlphaFoldDB" id="A0A369WFD5"/>
<dbReference type="Proteomes" id="UP000253769">
    <property type="component" value="Unassembled WGS sequence"/>
</dbReference>
<dbReference type="RefSeq" id="WP_114697306.1">
    <property type="nucleotide sequence ID" value="NZ_QQOH01000006.1"/>
</dbReference>
<dbReference type="EMBL" id="QQOH01000006">
    <property type="protein sequence ID" value="RDE18185.1"/>
    <property type="molecule type" value="Genomic_DNA"/>
</dbReference>
<evidence type="ECO:0000256" key="2">
    <source>
        <dbReference type="ARBA" id="ARBA00022741"/>
    </source>
</evidence>
<evidence type="ECO:0000256" key="5">
    <source>
        <dbReference type="RuleBase" id="RU361279"/>
    </source>
</evidence>
<reference evidence="6 7" key="1">
    <citation type="submission" date="2018-07" db="EMBL/GenBank/DDBJ databases">
        <title>Motiliproteus coralliicola sp. nov., a bacterium isolated from Coral.</title>
        <authorList>
            <person name="Wang G."/>
        </authorList>
    </citation>
    <scope>NUCLEOTIDE SEQUENCE [LARGE SCALE GENOMIC DNA]</scope>
    <source>
        <strain evidence="6 7">C34</strain>
    </source>
</reference>
<keyword evidence="7" id="KW-1185">Reference proteome</keyword>
<dbReference type="GO" id="GO:0005524">
    <property type="term" value="F:ATP binding"/>
    <property type="evidence" value="ECO:0007669"/>
    <property type="project" value="UniProtKB-KW"/>
</dbReference>
<evidence type="ECO:0000256" key="4">
    <source>
        <dbReference type="PIRSR" id="PIRSR006806-1"/>
    </source>
</evidence>
<keyword evidence="5" id="KW-0460">Magnesium</keyword>
<dbReference type="PANTHER" id="PTHR23407:SF1">
    <property type="entry name" value="5-FORMYLTETRAHYDROFOLATE CYCLO-LIGASE"/>
    <property type="match status" value="1"/>
</dbReference>
<protein>
    <recommendedName>
        <fullName evidence="5">5-formyltetrahydrofolate cyclo-ligase</fullName>
        <ecNumber evidence="5">6.3.3.2</ecNumber>
    </recommendedName>
</protein>
<dbReference type="GO" id="GO:0035999">
    <property type="term" value="P:tetrahydrofolate interconversion"/>
    <property type="evidence" value="ECO:0007669"/>
    <property type="project" value="TreeGrafter"/>
</dbReference>
<feature type="binding site" evidence="4">
    <location>
        <begin position="3"/>
        <end position="7"/>
    </location>
    <ligand>
        <name>ATP</name>
        <dbReference type="ChEBI" id="CHEBI:30616"/>
    </ligand>
</feature>
<dbReference type="NCBIfam" id="TIGR02727">
    <property type="entry name" value="MTHFS_bact"/>
    <property type="match status" value="1"/>
</dbReference>
<dbReference type="PIRSF" id="PIRSF006806">
    <property type="entry name" value="FTHF_cligase"/>
    <property type="match status" value="1"/>
</dbReference>
<keyword evidence="3 4" id="KW-0067">ATP-binding</keyword>
<dbReference type="InterPro" id="IPR037171">
    <property type="entry name" value="NagB/RpiA_transferase-like"/>
</dbReference>
<evidence type="ECO:0000256" key="1">
    <source>
        <dbReference type="ARBA" id="ARBA00010638"/>
    </source>
</evidence>
<dbReference type="GO" id="GO:0009396">
    <property type="term" value="P:folic acid-containing compound biosynthetic process"/>
    <property type="evidence" value="ECO:0007669"/>
    <property type="project" value="TreeGrafter"/>
</dbReference>
<comment type="catalytic activity">
    <reaction evidence="5">
        <text>(6S)-5-formyl-5,6,7,8-tetrahydrofolate + ATP = (6R)-5,10-methenyltetrahydrofolate + ADP + phosphate</text>
        <dbReference type="Rhea" id="RHEA:10488"/>
        <dbReference type="ChEBI" id="CHEBI:30616"/>
        <dbReference type="ChEBI" id="CHEBI:43474"/>
        <dbReference type="ChEBI" id="CHEBI:57455"/>
        <dbReference type="ChEBI" id="CHEBI:57457"/>
        <dbReference type="ChEBI" id="CHEBI:456216"/>
        <dbReference type="EC" id="6.3.3.2"/>
    </reaction>
</comment>
<gene>
    <name evidence="6" type="ORF">DV711_19000</name>
</gene>
<comment type="similarity">
    <text evidence="1 5">Belongs to the 5-formyltetrahydrofolate cyclo-ligase family.</text>
</comment>
<dbReference type="GO" id="GO:0046872">
    <property type="term" value="F:metal ion binding"/>
    <property type="evidence" value="ECO:0007669"/>
    <property type="project" value="UniProtKB-KW"/>
</dbReference>
<feature type="binding site" evidence="4">
    <location>
        <position position="54"/>
    </location>
    <ligand>
        <name>substrate</name>
    </ligand>
</feature>
<comment type="caution">
    <text evidence="6">The sequence shown here is derived from an EMBL/GenBank/DDBJ whole genome shotgun (WGS) entry which is preliminary data.</text>
</comment>